<name>A0ABW5Z6E1_9FLAO</name>
<dbReference type="InterPro" id="IPR019223">
    <property type="entry name" value="DUF2147"/>
</dbReference>
<dbReference type="Gene3D" id="2.40.128.520">
    <property type="match status" value="1"/>
</dbReference>
<comment type="caution">
    <text evidence="2">The sequence shown here is derived from an EMBL/GenBank/DDBJ whole genome shotgun (WGS) entry which is preliminary data.</text>
</comment>
<dbReference type="Proteomes" id="UP001597549">
    <property type="component" value="Unassembled WGS sequence"/>
</dbReference>
<reference evidence="3" key="1">
    <citation type="journal article" date="2019" name="Int. J. Syst. Evol. Microbiol.">
        <title>The Global Catalogue of Microorganisms (GCM) 10K type strain sequencing project: providing services to taxonomists for standard genome sequencing and annotation.</title>
        <authorList>
            <consortium name="The Broad Institute Genomics Platform"/>
            <consortium name="The Broad Institute Genome Sequencing Center for Infectious Disease"/>
            <person name="Wu L."/>
            <person name="Ma J."/>
        </authorList>
    </citation>
    <scope>NUCLEOTIDE SEQUENCE [LARGE SCALE GENOMIC DNA]</scope>
    <source>
        <strain evidence="3">KCTC 52644</strain>
    </source>
</reference>
<sequence>MKNKLIFSLLILFTTVIYSQKTVIGKWKTIDDSTKEAKSIVEIYKLNNEYFGKITKILNEAVKDKVCIKCKGVDKNKPIEGLVIIKKLSKDDTMYVDGTVTDPENGKTYTCKIWLDENNNDVLNVRGYIGFFYRTQQWKRIN</sequence>
<organism evidence="2 3">
    <name type="scientific">Flavobacterium ardleyense</name>
    <dbReference type="NCBI Taxonomy" id="2038737"/>
    <lineage>
        <taxon>Bacteria</taxon>
        <taxon>Pseudomonadati</taxon>
        <taxon>Bacteroidota</taxon>
        <taxon>Flavobacteriia</taxon>
        <taxon>Flavobacteriales</taxon>
        <taxon>Flavobacteriaceae</taxon>
        <taxon>Flavobacterium</taxon>
    </lineage>
</organism>
<protein>
    <submittedName>
        <fullName evidence="2">DUF2147 domain-containing protein</fullName>
    </submittedName>
</protein>
<dbReference type="Pfam" id="PF09917">
    <property type="entry name" value="DUF2147"/>
    <property type="match status" value="1"/>
</dbReference>
<dbReference type="PANTHER" id="PTHR36919">
    <property type="entry name" value="BLR1215 PROTEIN"/>
    <property type="match status" value="1"/>
</dbReference>
<evidence type="ECO:0000313" key="2">
    <source>
        <dbReference type="EMBL" id="MFD2908415.1"/>
    </source>
</evidence>
<keyword evidence="3" id="KW-1185">Reference proteome</keyword>
<dbReference type="RefSeq" id="WP_379805921.1">
    <property type="nucleotide sequence ID" value="NZ_JBHUOL010000012.1"/>
</dbReference>
<evidence type="ECO:0000313" key="3">
    <source>
        <dbReference type="Proteomes" id="UP001597549"/>
    </source>
</evidence>
<proteinExistence type="predicted"/>
<evidence type="ECO:0000259" key="1">
    <source>
        <dbReference type="Pfam" id="PF09917"/>
    </source>
</evidence>
<gene>
    <name evidence="2" type="ORF">ACFSX9_06675</name>
</gene>
<dbReference type="EMBL" id="JBHUOL010000012">
    <property type="protein sequence ID" value="MFD2908415.1"/>
    <property type="molecule type" value="Genomic_DNA"/>
</dbReference>
<accession>A0ABW5Z6E1</accession>
<feature type="domain" description="DUF2147" evidence="1">
    <location>
        <begin position="25"/>
        <end position="140"/>
    </location>
</feature>
<dbReference type="PANTHER" id="PTHR36919:SF3">
    <property type="entry name" value="BLL5882 PROTEIN"/>
    <property type="match status" value="1"/>
</dbReference>